<dbReference type="RefSeq" id="WP_170293606.1">
    <property type="nucleotide sequence ID" value="NZ_JACCHL010000001.1"/>
</dbReference>
<dbReference type="Gene3D" id="3.20.20.140">
    <property type="entry name" value="Metal-dependent hydrolases"/>
    <property type="match status" value="1"/>
</dbReference>
<dbReference type="Gene3D" id="3.10.310.70">
    <property type="match status" value="1"/>
</dbReference>
<comment type="caution">
    <text evidence="3">The sequence shown here is derived from an EMBL/GenBank/DDBJ whole genome shotgun (WGS) entry which is preliminary data.</text>
</comment>
<feature type="domain" description="Amidohydrolase 3" evidence="1">
    <location>
        <begin position="51"/>
        <end position="544"/>
    </location>
</feature>
<evidence type="ECO:0000313" key="5">
    <source>
        <dbReference type="Proteomes" id="UP000584931"/>
    </source>
</evidence>
<dbReference type="PANTHER" id="PTHR22642">
    <property type="entry name" value="IMIDAZOLONEPROPIONASE"/>
    <property type="match status" value="1"/>
</dbReference>
<accession>A0A7Y9XEK0</accession>
<reference evidence="3" key="1">
    <citation type="submission" date="2016-08" db="EMBL/GenBank/DDBJ databases">
        <authorList>
            <person name="Seilhamer J.J."/>
        </authorList>
    </citation>
    <scope>NUCLEOTIDE SEQUENCE [LARGE SCALE GENOMIC DNA]</scope>
    <source>
        <strain evidence="3">UTMC102</strain>
    </source>
</reference>
<dbReference type="AlphaFoldDB" id="A0A1V3C6Z8"/>
<name>A0A1V3C6Z8_9ACTN</name>
<reference evidence="4" key="2">
    <citation type="submission" date="2016-08" db="EMBL/GenBank/DDBJ databases">
        <authorList>
            <person name="Tokovenko B."/>
            <person name="Kalinowski J."/>
        </authorList>
    </citation>
    <scope>NUCLEOTIDE SEQUENCE [LARGE SCALE GENOMIC DNA]</scope>
    <source>
        <strain evidence="4">UTMC102</strain>
    </source>
</reference>
<proteinExistence type="predicted"/>
<keyword evidence="4" id="KW-1185">Reference proteome</keyword>
<dbReference type="Proteomes" id="UP000189004">
    <property type="component" value="Unassembled WGS sequence"/>
</dbReference>
<protein>
    <recommendedName>
        <fullName evidence="1">Amidohydrolase 3 domain-containing protein</fullName>
    </recommendedName>
</protein>
<evidence type="ECO:0000259" key="1">
    <source>
        <dbReference type="Pfam" id="PF07969"/>
    </source>
</evidence>
<dbReference type="InterPro" id="IPR033932">
    <property type="entry name" value="YtcJ-like"/>
</dbReference>
<dbReference type="EMBL" id="MCOK01000001">
    <property type="protein sequence ID" value="OOC56306.1"/>
    <property type="molecule type" value="Genomic_DNA"/>
</dbReference>
<dbReference type="Gene3D" id="2.30.40.10">
    <property type="entry name" value="Urease, subunit C, domain 1"/>
    <property type="match status" value="1"/>
</dbReference>
<dbReference type="Pfam" id="PF07969">
    <property type="entry name" value="Amidohydro_3"/>
    <property type="match status" value="1"/>
</dbReference>
<sequence>MERTDLLFVGGTVFDGLDRLPDADSLAVSDGLVTGIGTSADLRARADGGTRIVDLQGRLLCPGLQDAHVHPLAAGILETWCDLRPAADREQVLKLVRTYAEDNPEKSWIVGGGWTSSLFPEGHPTAELLDLAVPDRPVYLLGADLHDAWVNSAALDRAGITSKTPDPAHGRIVRDPLGHPSGLLQETAADLVSCLLPELEPGHVRSALLAAQRGLHEYGVTAWQDALVGPYLGLADPLPAYLELAGAGALTGRVSLALWWDPERGTEQVGTLLHRAKMAQRVGLRADTVKIMQDGICENGWAALIAPYVNGRDSGGGRLTSEELASAVTALQNVGLSVHFHAVGDRAVRECLDAVAAAKARVPRHSPGHRIAHVQLVAPADLGRFAELGVTAVVQPLWAAEIPATREVFGPLIGTDRIERQYPLASLAGHGARLAAGSDWPVSSPNPVWGMYVAVTRRPSLSSAPWLGPEDANRVLNPAERLSPRDILRAYTSGAAHVTGVPGTLRRGALADLTVLDRNVLTRDAHGWEDARADLTLVGGVPVHDPLQELA</sequence>
<dbReference type="InterPro" id="IPR032466">
    <property type="entry name" value="Metal_Hydrolase"/>
</dbReference>
<dbReference type="GO" id="GO:0016810">
    <property type="term" value="F:hydrolase activity, acting on carbon-nitrogen (but not peptide) bonds"/>
    <property type="evidence" value="ECO:0007669"/>
    <property type="project" value="InterPro"/>
</dbReference>
<dbReference type="CDD" id="cd01300">
    <property type="entry name" value="YtcJ_like"/>
    <property type="match status" value="1"/>
</dbReference>
<dbReference type="STRING" id="501010.NOSIN_22820"/>
<evidence type="ECO:0000313" key="4">
    <source>
        <dbReference type="Proteomes" id="UP000189004"/>
    </source>
</evidence>
<dbReference type="Proteomes" id="UP000584931">
    <property type="component" value="Unassembled WGS sequence"/>
</dbReference>
<evidence type="ECO:0000313" key="2">
    <source>
        <dbReference type="EMBL" id="NYH52910.1"/>
    </source>
</evidence>
<gene>
    <name evidence="2" type="ORF">HNR06_002499</name>
    <name evidence="3" type="ORF">NOSIN_22820</name>
</gene>
<dbReference type="InterPro" id="IPR013108">
    <property type="entry name" value="Amidohydro_3"/>
</dbReference>
<organism evidence="3 4">
    <name type="scientific">Nocardiopsis sinuspersici</name>
    <dbReference type="NCBI Taxonomy" id="501010"/>
    <lineage>
        <taxon>Bacteria</taxon>
        <taxon>Bacillati</taxon>
        <taxon>Actinomycetota</taxon>
        <taxon>Actinomycetes</taxon>
        <taxon>Streptosporangiales</taxon>
        <taxon>Nocardiopsidaceae</taxon>
        <taxon>Nocardiopsis</taxon>
    </lineage>
</organism>
<accession>A0A1V3C6Z8</accession>
<dbReference type="EMBL" id="JACCHL010000001">
    <property type="protein sequence ID" value="NYH52910.1"/>
    <property type="molecule type" value="Genomic_DNA"/>
</dbReference>
<evidence type="ECO:0000313" key="3">
    <source>
        <dbReference type="EMBL" id="OOC56306.1"/>
    </source>
</evidence>
<reference evidence="2 5" key="3">
    <citation type="submission" date="2020-07" db="EMBL/GenBank/DDBJ databases">
        <title>Sequencing the genomes of 1000 actinobacteria strains.</title>
        <authorList>
            <person name="Klenk H.-P."/>
        </authorList>
    </citation>
    <scope>NUCLEOTIDE SEQUENCE [LARGE SCALE GENOMIC DNA]</scope>
    <source>
        <strain evidence="2 5">DSM 45278</strain>
    </source>
</reference>
<dbReference type="InterPro" id="IPR011059">
    <property type="entry name" value="Metal-dep_hydrolase_composite"/>
</dbReference>
<dbReference type="PANTHER" id="PTHR22642:SF2">
    <property type="entry name" value="PROTEIN LONG AFTER FAR-RED 3"/>
    <property type="match status" value="1"/>
</dbReference>
<dbReference type="SUPFAM" id="SSF51556">
    <property type="entry name" value="Metallo-dependent hydrolases"/>
    <property type="match status" value="1"/>
</dbReference>
<dbReference type="SUPFAM" id="SSF51338">
    <property type="entry name" value="Composite domain of metallo-dependent hydrolases"/>
    <property type="match status" value="1"/>
</dbReference>